<dbReference type="FunFam" id="3.30.460.10:FF:000008">
    <property type="entry name" value="Ribosomal silencing factor RsfS"/>
    <property type="match status" value="1"/>
</dbReference>
<evidence type="ECO:0000256" key="1">
    <source>
        <dbReference type="ARBA" id="ARBA00010574"/>
    </source>
</evidence>
<dbReference type="GO" id="GO:0017148">
    <property type="term" value="P:negative regulation of translation"/>
    <property type="evidence" value="ECO:0007669"/>
    <property type="project" value="UniProtKB-UniRule"/>
</dbReference>
<dbReference type="EMBL" id="LR134406">
    <property type="protein sequence ID" value="VEH70470.1"/>
    <property type="molecule type" value="Genomic_DNA"/>
</dbReference>
<keyword evidence="4" id="KW-1185">Reference proteome</keyword>
<dbReference type="Gene3D" id="3.30.460.10">
    <property type="entry name" value="Beta Polymerase, domain 2"/>
    <property type="match status" value="1"/>
</dbReference>
<comment type="subunit">
    <text evidence="2">Interacts with ribosomal protein uL14 (rplN).</text>
</comment>
<comment type="function">
    <text evidence="2">Functions as a ribosomal silencing factor. Interacts with ribosomal protein uL14 (rplN), blocking formation of intersubunit bridge B8. Prevents association of the 30S and 50S ribosomal subunits and the formation of functional ribosomes, thus repressing translation.</text>
</comment>
<dbReference type="InterPro" id="IPR043519">
    <property type="entry name" value="NT_sf"/>
</dbReference>
<dbReference type="NCBIfam" id="TIGR00090">
    <property type="entry name" value="rsfS_iojap_ybeB"/>
    <property type="match status" value="1"/>
</dbReference>
<name>A0A3S4UFE7_9ACTN</name>
<evidence type="ECO:0000313" key="3">
    <source>
        <dbReference type="EMBL" id="VEH70470.1"/>
    </source>
</evidence>
<dbReference type="GO" id="GO:0090071">
    <property type="term" value="P:negative regulation of ribosome biogenesis"/>
    <property type="evidence" value="ECO:0007669"/>
    <property type="project" value="UniProtKB-UniRule"/>
</dbReference>
<proteinExistence type="inferred from homology"/>
<dbReference type="GO" id="GO:0042256">
    <property type="term" value="P:cytosolic ribosome assembly"/>
    <property type="evidence" value="ECO:0007669"/>
    <property type="project" value="UniProtKB-UniRule"/>
</dbReference>
<dbReference type="HAMAP" id="MF_01477">
    <property type="entry name" value="Iojap_RsfS"/>
    <property type="match status" value="1"/>
</dbReference>
<accession>A0A3S4UFE7</accession>
<comment type="subcellular location">
    <subcellularLocation>
        <location evidence="2">Cytoplasm</location>
    </subcellularLocation>
</comment>
<evidence type="ECO:0000256" key="2">
    <source>
        <dbReference type="HAMAP-Rule" id="MF_01477"/>
    </source>
</evidence>
<dbReference type="InterPro" id="IPR004394">
    <property type="entry name" value="Iojap/RsfS/C7orf30"/>
</dbReference>
<dbReference type="Proteomes" id="UP000273044">
    <property type="component" value="Chromosome"/>
</dbReference>
<dbReference type="AlphaFoldDB" id="A0A3S4UFE7"/>
<gene>
    <name evidence="3" type="primary">ybeB</name>
    <name evidence="2" type="synonym">rsfS</name>
    <name evidence="3" type="ORF">NCTC12967_01767</name>
</gene>
<dbReference type="GO" id="GO:0043023">
    <property type="term" value="F:ribosomal large subunit binding"/>
    <property type="evidence" value="ECO:0007669"/>
    <property type="project" value="TreeGrafter"/>
</dbReference>
<dbReference type="Pfam" id="PF02410">
    <property type="entry name" value="RsfS"/>
    <property type="match status" value="1"/>
</dbReference>
<keyword evidence="2" id="KW-0678">Repressor</keyword>
<keyword evidence="2" id="KW-0810">Translation regulation</keyword>
<organism evidence="3 4">
    <name type="scientific">Arachnia propionica</name>
    <dbReference type="NCBI Taxonomy" id="1750"/>
    <lineage>
        <taxon>Bacteria</taxon>
        <taxon>Bacillati</taxon>
        <taxon>Actinomycetota</taxon>
        <taxon>Actinomycetes</taxon>
        <taxon>Propionibacteriales</taxon>
        <taxon>Propionibacteriaceae</taxon>
        <taxon>Arachnia</taxon>
    </lineage>
</organism>
<dbReference type="SUPFAM" id="SSF81301">
    <property type="entry name" value="Nucleotidyltransferase"/>
    <property type="match status" value="1"/>
</dbReference>
<dbReference type="PANTHER" id="PTHR21043">
    <property type="entry name" value="IOJAP SUPERFAMILY ORTHOLOG"/>
    <property type="match status" value="1"/>
</dbReference>
<dbReference type="GeneID" id="64407225"/>
<dbReference type="GO" id="GO:0005737">
    <property type="term" value="C:cytoplasm"/>
    <property type="evidence" value="ECO:0007669"/>
    <property type="project" value="UniProtKB-SubCell"/>
</dbReference>
<keyword evidence="2" id="KW-0963">Cytoplasm</keyword>
<protein>
    <recommendedName>
        <fullName evidence="2">Ribosomal silencing factor RsfS</fullName>
    </recommendedName>
</protein>
<evidence type="ECO:0000313" key="4">
    <source>
        <dbReference type="Proteomes" id="UP000273044"/>
    </source>
</evidence>
<reference evidence="3 4" key="1">
    <citation type="submission" date="2018-12" db="EMBL/GenBank/DDBJ databases">
        <authorList>
            <consortium name="Pathogen Informatics"/>
        </authorList>
    </citation>
    <scope>NUCLEOTIDE SEQUENCE [LARGE SCALE GENOMIC DNA]</scope>
    <source>
        <strain evidence="3 4">NCTC12967</strain>
    </source>
</reference>
<sequence>MTTSESVITHVTIAAEAAAGKLGTNIVAFDVSQQLTITDVFLIISARNERQVGAVVDAVEEQLIKQAQLKPVRREGDRENRWVLLDYIDFVVHVQRTEERSLYNLERLWKDCPQIPLDVHEVPVPQDDEEQ</sequence>
<dbReference type="RefSeq" id="WP_061786872.1">
    <property type="nucleotide sequence ID" value="NZ_CAJZDL010000057.1"/>
</dbReference>
<dbReference type="PANTHER" id="PTHR21043:SF0">
    <property type="entry name" value="MITOCHONDRIAL ASSEMBLY OF RIBOSOMAL LARGE SUBUNIT PROTEIN 1"/>
    <property type="match status" value="1"/>
</dbReference>
<comment type="similarity">
    <text evidence="1 2">Belongs to the Iojap/RsfS family.</text>
</comment>